<dbReference type="PANTHER" id="PTHR11662:SF279">
    <property type="entry name" value="VOLTAGE-GATED PURINE NUCLEOTIDE UNIPORTER SLC17A9"/>
    <property type="match status" value="1"/>
</dbReference>
<accession>A0A0N4VAD9</accession>
<dbReference type="STRING" id="51028.A0A0N4VAD9"/>
<keyword evidence="2 5" id="KW-0812">Transmembrane</keyword>
<dbReference type="Pfam" id="PF07690">
    <property type="entry name" value="MFS_1"/>
    <property type="match status" value="1"/>
</dbReference>
<dbReference type="PANTHER" id="PTHR11662">
    <property type="entry name" value="SOLUTE CARRIER FAMILY 17"/>
    <property type="match status" value="1"/>
</dbReference>
<evidence type="ECO:0000256" key="5">
    <source>
        <dbReference type="SAM" id="Phobius"/>
    </source>
</evidence>
<comment type="subcellular location">
    <subcellularLocation>
        <location evidence="1">Membrane</location>
        <topology evidence="1">Multi-pass membrane protein</topology>
    </subcellularLocation>
</comment>
<dbReference type="GO" id="GO:0016020">
    <property type="term" value="C:membrane"/>
    <property type="evidence" value="ECO:0007669"/>
    <property type="project" value="UniProtKB-SubCell"/>
</dbReference>
<feature type="transmembrane region" description="Helical" evidence="5">
    <location>
        <begin position="193"/>
        <end position="212"/>
    </location>
</feature>
<dbReference type="GO" id="GO:0022857">
    <property type="term" value="F:transmembrane transporter activity"/>
    <property type="evidence" value="ECO:0007669"/>
    <property type="project" value="InterPro"/>
</dbReference>
<dbReference type="SUPFAM" id="SSF103473">
    <property type="entry name" value="MFS general substrate transporter"/>
    <property type="match status" value="1"/>
</dbReference>
<feature type="transmembrane region" description="Helical" evidence="5">
    <location>
        <begin position="304"/>
        <end position="325"/>
    </location>
</feature>
<dbReference type="Gene3D" id="1.20.1250.20">
    <property type="entry name" value="MFS general substrate transporter like domains"/>
    <property type="match status" value="1"/>
</dbReference>
<dbReference type="WBParaSite" id="EVEC_0000742801-mRNA-1">
    <property type="protein sequence ID" value="EVEC_0000742801-mRNA-1"/>
    <property type="gene ID" value="EVEC_0000742801"/>
</dbReference>
<proteinExistence type="predicted"/>
<evidence type="ECO:0000313" key="9">
    <source>
        <dbReference type="WBParaSite" id="EVEC_0000742801-mRNA-1"/>
    </source>
</evidence>
<evidence type="ECO:0000313" key="7">
    <source>
        <dbReference type="EMBL" id="VDD92198.1"/>
    </source>
</evidence>
<dbReference type="OrthoDB" id="2985014at2759"/>
<dbReference type="InterPro" id="IPR036259">
    <property type="entry name" value="MFS_trans_sf"/>
</dbReference>
<keyword evidence="3 5" id="KW-1133">Transmembrane helix</keyword>
<reference evidence="9" key="1">
    <citation type="submission" date="2017-02" db="UniProtKB">
        <authorList>
            <consortium name="WormBaseParasite"/>
        </authorList>
    </citation>
    <scope>IDENTIFICATION</scope>
</reference>
<keyword evidence="4 5" id="KW-0472">Membrane</keyword>
<protein>
    <submittedName>
        <fullName evidence="9">MFS domain-containing protein</fullName>
    </submittedName>
</protein>
<dbReference type="InterPro" id="IPR050382">
    <property type="entry name" value="MFS_Na/Anion_cotransporter"/>
</dbReference>
<dbReference type="InterPro" id="IPR011701">
    <property type="entry name" value="MFS"/>
</dbReference>
<dbReference type="InterPro" id="IPR020846">
    <property type="entry name" value="MFS_dom"/>
</dbReference>
<feature type="transmembrane region" description="Helical" evidence="5">
    <location>
        <begin position="429"/>
        <end position="450"/>
    </location>
</feature>
<dbReference type="PROSITE" id="PS50850">
    <property type="entry name" value="MFS"/>
    <property type="match status" value="1"/>
</dbReference>
<evidence type="ECO:0000259" key="6">
    <source>
        <dbReference type="PROSITE" id="PS50850"/>
    </source>
</evidence>
<evidence type="ECO:0000256" key="4">
    <source>
        <dbReference type="ARBA" id="ARBA00023136"/>
    </source>
</evidence>
<feature type="transmembrane region" description="Helical" evidence="5">
    <location>
        <begin position="123"/>
        <end position="141"/>
    </location>
</feature>
<dbReference type="Proteomes" id="UP000274131">
    <property type="component" value="Unassembled WGS sequence"/>
</dbReference>
<feature type="transmembrane region" description="Helical" evidence="5">
    <location>
        <begin position="262"/>
        <end position="284"/>
    </location>
</feature>
<dbReference type="GO" id="GO:0015867">
    <property type="term" value="P:ATP transport"/>
    <property type="evidence" value="ECO:0007669"/>
    <property type="project" value="TreeGrafter"/>
</dbReference>
<evidence type="ECO:0000313" key="8">
    <source>
        <dbReference type="Proteomes" id="UP000274131"/>
    </source>
</evidence>
<feature type="transmembrane region" description="Helical" evidence="5">
    <location>
        <begin position="162"/>
        <end position="181"/>
    </location>
</feature>
<evidence type="ECO:0000256" key="1">
    <source>
        <dbReference type="ARBA" id="ARBA00004141"/>
    </source>
</evidence>
<dbReference type="EMBL" id="UXUI01008709">
    <property type="protein sequence ID" value="VDD92198.1"/>
    <property type="molecule type" value="Genomic_DNA"/>
</dbReference>
<evidence type="ECO:0000256" key="3">
    <source>
        <dbReference type="ARBA" id="ARBA00022989"/>
    </source>
</evidence>
<feature type="transmembrane region" description="Helical" evidence="5">
    <location>
        <begin position="400"/>
        <end position="422"/>
    </location>
</feature>
<feature type="transmembrane region" description="Helical" evidence="5">
    <location>
        <begin position="94"/>
        <end position="111"/>
    </location>
</feature>
<dbReference type="AlphaFoldDB" id="A0A0N4VAD9"/>
<keyword evidence="8" id="KW-1185">Reference proteome</keyword>
<dbReference type="FunFam" id="1.20.1250.20:FF:000059">
    <property type="entry name" value="Solute carrier family 17 member 9"/>
    <property type="match status" value="1"/>
</dbReference>
<feature type="transmembrane region" description="Helical" evidence="5">
    <location>
        <begin position="67"/>
        <end position="87"/>
    </location>
</feature>
<sequence>MKPLMIKSLAIENDLRSVKLWSRSECRLWTINLFLGTCVLYAARVALPLCTAAVAVEFRWNKNDSGTVLSCFFWGYACTQLFAGAFADRIGGERILCVTTFLWAVLTYLTPKLFEFAYLSTPNPLYLVVLVRVLFGITQGFHMPSLASITSRHLSHSDKGRVFGICSAGSHLGTVIAAVFGSFLLDAFGWRTLFHFMGTISLLWWASFRWLASSQTVHRTWSLSPEKGIEKDKESAVNENLKIPLRTPISGRESSSKVPWGILLRNPAFWGAVVAQYCGANAYYTMFSWLPSYFADTFPTAVGMVYNVVPSVSIVITSFCAPFLASHLTTQLQSLTNTRKIMEALSLLGMAVSLTLASFSDHFYSSLVLFTIAMGARGFHHGGVSVNPCDFAPYHTGTVFGIFNAFASVTGFLGVYIAGCILHETGNNWAYVFTLSAIQCVAGAAVYAYLGTGLRII</sequence>
<reference evidence="7 8" key="2">
    <citation type="submission" date="2018-10" db="EMBL/GenBank/DDBJ databases">
        <authorList>
            <consortium name="Pathogen Informatics"/>
        </authorList>
    </citation>
    <scope>NUCLEOTIDE SEQUENCE [LARGE SCALE GENOMIC DNA]</scope>
</reference>
<name>A0A0N4VAD9_ENTVE</name>
<feature type="transmembrane region" description="Helical" evidence="5">
    <location>
        <begin position="26"/>
        <end position="47"/>
    </location>
</feature>
<organism evidence="9">
    <name type="scientific">Enterobius vermicularis</name>
    <name type="common">Human pinworm</name>
    <dbReference type="NCBI Taxonomy" id="51028"/>
    <lineage>
        <taxon>Eukaryota</taxon>
        <taxon>Metazoa</taxon>
        <taxon>Ecdysozoa</taxon>
        <taxon>Nematoda</taxon>
        <taxon>Chromadorea</taxon>
        <taxon>Rhabditida</taxon>
        <taxon>Spirurina</taxon>
        <taxon>Oxyuridomorpha</taxon>
        <taxon>Oxyuroidea</taxon>
        <taxon>Oxyuridae</taxon>
        <taxon>Enterobius</taxon>
    </lineage>
</organism>
<feature type="transmembrane region" description="Helical" evidence="5">
    <location>
        <begin position="345"/>
        <end position="364"/>
    </location>
</feature>
<evidence type="ECO:0000256" key="2">
    <source>
        <dbReference type="ARBA" id="ARBA00022692"/>
    </source>
</evidence>
<gene>
    <name evidence="7" type="ORF">EVEC_LOCUS6949</name>
</gene>
<feature type="domain" description="Major facilitator superfamily (MFS) profile" evidence="6">
    <location>
        <begin position="29"/>
        <end position="455"/>
    </location>
</feature>